<dbReference type="EMBL" id="MU118018">
    <property type="protein sequence ID" value="KAF9648182.1"/>
    <property type="molecule type" value="Genomic_DNA"/>
</dbReference>
<sequence length="697" mass="76200">MFSFRSKKQKRDANGSQGVRPYPSLPELSVSQGVKWPAGLVDVSAIDQQLQPNELGSLRGPDSPSTVRPLWDAQNVNGKGPHPIGAMFGTGQRHPPSAFDKKAARGARMNSRRGKVAPTFNVMIVGGQGTGKTSLLRLLLDTADISPTATPDQRAAVDSFLHGSLERTQEIKTACVEICESRYDRVLLTVVDTPGLDFHESRELNLEWQVSSILKYVDQQYADTLSEEAKVIRQSKGDQHIHLCLYMINPHSVMNAAERKASSSAPSSSVLSTSESSTATSDHSGEDSEDEERPKTPKPLDPSKLAMIPSELRVIKRLSQRVNVLPVIGCTDSLTDERLSDVKDTVRSALAAAGLDFGVFGPPKFDKDPAQNGHSININLLKANAPRKMDDDAEDVEEEEEDRKSRGVIHLKTSRYSSARRSHSRTRRDTAYSYTGDSEGAQNGVYPPEEDSVANVRFSASLFQKVDLSDILPFALISPEAIPERVVSNSQVSATHAVERDSSASDHGEDTSRGQSRHATSPVNGDGHGHSNLPYLDGPPADLRGVFVRKFRWGTIDVLNPDHCDFAAMRTAVLSTHMMMLKVRTKEVLYEKFRTEKLLARRATRNITDADKKKLLEGNDSPSLSALPSSIPFSIPSTNETALPTPTAIPRQTAKSAPVSPPSHILNTPPVPVRSPSPSRSIRSTHSARSTLKKTRR</sequence>
<organism evidence="1 2">
    <name type="scientific">Thelephora ganbajun</name>
    <name type="common">Ganba fungus</name>
    <dbReference type="NCBI Taxonomy" id="370292"/>
    <lineage>
        <taxon>Eukaryota</taxon>
        <taxon>Fungi</taxon>
        <taxon>Dikarya</taxon>
        <taxon>Basidiomycota</taxon>
        <taxon>Agaricomycotina</taxon>
        <taxon>Agaricomycetes</taxon>
        <taxon>Thelephorales</taxon>
        <taxon>Thelephoraceae</taxon>
        <taxon>Thelephora</taxon>
    </lineage>
</organism>
<proteinExistence type="predicted"/>
<reference evidence="1" key="1">
    <citation type="submission" date="2019-10" db="EMBL/GenBank/DDBJ databases">
        <authorList>
            <consortium name="DOE Joint Genome Institute"/>
            <person name="Kuo A."/>
            <person name="Miyauchi S."/>
            <person name="Kiss E."/>
            <person name="Drula E."/>
            <person name="Kohler A."/>
            <person name="Sanchez-Garcia M."/>
            <person name="Andreopoulos B."/>
            <person name="Barry K.W."/>
            <person name="Bonito G."/>
            <person name="Buee M."/>
            <person name="Carver A."/>
            <person name="Chen C."/>
            <person name="Cichocki N."/>
            <person name="Clum A."/>
            <person name="Culley D."/>
            <person name="Crous P.W."/>
            <person name="Fauchery L."/>
            <person name="Girlanda M."/>
            <person name="Hayes R."/>
            <person name="Keri Z."/>
            <person name="Labutti K."/>
            <person name="Lipzen A."/>
            <person name="Lombard V."/>
            <person name="Magnuson J."/>
            <person name="Maillard F."/>
            <person name="Morin E."/>
            <person name="Murat C."/>
            <person name="Nolan M."/>
            <person name="Ohm R."/>
            <person name="Pangilinan J."/>
            <person name="Pereira M."/>
            <person name="Perotto S."/>
            <person name="Peter M."/>
            <person name="Riley R."/>
            <person name="Sitrit Y."/>
            <person name="Stielow B."/>
            <person name="Szollosi G."/>
            <person name="Zifcakova L."/>
            <person name="Stursova M."/>
            <person name="Spatafora J.W."/>
            <person name="Tedersoo L."/>
            <person name="Vaario L.-M."/>
            <person name="Yamada A."/>
            <person name="Yan M."/>
            <person name="Wang P."/>
            <person name="Xu J."/>
            <person name="Bruns T."/>
            <person name="Baldrian P."/>
            <person name="Vilgalys R."/>
            <person name="Henrissat B."/>
            <person name="Grigoriev I.V."/>
            <person name="Hibbett D."/>
            <person name="Nagy L.G."/>
            <person name="Martin F.M."/>
        </authorList>
    </citation>
    <scope>NUCLEOTIDE SEQUENCE</scope>
    <source>
        <strain evidence="1">P2</strain>
    </source>
</reference>
<protein>
    <submittedName>
        <fullName evidence="1">Uncharacterized protein</fullName>
    </submittedName>
</protein>
<accession>A0ACB6ZF01</accession>
<comment type="caution">
    <text evidence="1">The sequence shown here is derived from an EMBL/GenBank/DDBJ whole genome shotgun (WGS) entry which is preliminary data.</text>
</comment>
<keyword evidence="2" id="KW-1185">Reference proteome</keyword>
<gene>
    <name evidence="1" type="ORF">BDM02DRAFT_3187347</name>
</gene>
<name>A0ACB6ZF01_THEGA</name>
<dbReference type="Proteomes" id="UP000886501">
    <property type="component" value="Unassembled WGS sequence"/>
</dbReference>
<evidence type="ECO:0000313" key="1">
    <source>
        <dbReference type="EMBL" id="KAF9648182.1"/>
    </source>
</evidence>
<evidence type="ECO:0000313" key="2">
    <source>
        <dbReference type="Proteomes" id="UP000886501"/>
    </source>
</evidence>
<reference evidence="1" key="2">
    <citation type="journal article" date="2020" name="Nat. Commun.">
        <title>Large-scale genome sequencing of mycorrhizal fungi provides insights into the early evolution of symbiotic traits.</title>
        <authorList>
            <person name="Miyauchi S."/>
            <person name="Kiss E."/>
            <person name="Kuo A."/>
            <person name="Drula E."/>
            <person name="Kohler A."/>
            <person name="Sanchez-Garcia M."/>
            <person name="Morin E."/>
            <person name="Andreopoulos B."/>
            <person name="Barry K.W."/>
            <person name="Bonito G."/>
            <person name="Buee M."/>
            <person name="Carver A."/>
            <person name="Chen C."/>
            <person name="Cichocki N."/>
            <person name="Clum A."/>
            <person name="Culley D."/>
            <person name="Crous P.W."/>
            <person name="Fauchery L."/>
            <person name="Girlanda M."/>
            <person name="Hayes R.D."/>
            <person name="Keri Z."/>
            <person name="LaButti K."/>
            <person name="Lipzen A."/>
            <person name="Lombard V."/>
            <person name="Magnuson J."/>
            <person name="Maillard F."/>
            <person name="Murat C."/>
            <person name="Nolan M."/>
            <person name="Ohm R.A."/>
            <person name="Pangilinan J."/>
            <person name="Pereira M.F."/>
            <person name="Perotto S."/>
            <person name="Peter M."/>
            <person name="Pfister S."/>
            <person name="Riley R."/>
            <person name="Sitrit Y."/>
            <person name="Stielow J.B."/>
            <person name="Szollosi G."/>
            <person name="Zifcakova L."/>
            <person name="Stursova M."/>
            <person name="Spatafora J.W."/>
            <person name="Tedersoo L."/>
            <person name="Vaario L.M."/>
            <person name="Yamada A."/>
            <person name="Yan M."/>
            <person name="Wang P."/>
            <person name="Xu J."/>
            <person name="Bruns T."/>
            <person name="Baldrian P."/>
            <person name="Vilgalys R."/>
            <person name="Dunand C."/>
            <person name="Henrissat B."/>
            <person name="Grigoriev I.V."/>
            <person name="Hibbett D."/>
            <person name="Nagy L.G."/>
            <person name="Martin F.M."/>
        </authorList>
    </citation>
    <scope>NUCLEOTIDE SEQUENCE</scope>
    <source>
        <strain evidence="1">P2</strain>
    </source>
</reference>